<sequence length="207" mass="23428">MLESTSQPHGTILAQEFAYLCPDVYSPYRKQINAGSEFEILALPDTSTAGLIGIRFSDDNELLFLQLSAVYFFPHWKVKARAILGRTIVVGETNFDIFWEIGKPETLKFWKANSSPFKPLVDLKTNEILERKLDTLSIGKANRSLFKPPIDIEKGETLVQERKMREQALLGLSDKRCILCSLVIATPLVLVFATYLVLNSHSYKSEE</sequence>
<comment type="caution">
    <text evidence="1">The sequence shown here is derived from an EMBL/GenBank/DDBJ whole genome shotgun (WGS) entry which is preliminary data.</text>
</comment>
<reference evidence="1" key="2">
    <citation type="submission" date="2021-10" db="EMBL/GenBank/DDBJ databases">
        <authorList>
            <person name="Piombo E."/>
        </authorList>
    </citation>
    <scope>NUCLEOTIDE SEQUENCE</scope>
</reference>
<protein>
    <submittedName>
        <fullName evidence="1">Uncharacterized protein</fullName>
    </submittedName>
</protein>
<reference evidence="1" key="1">
    <citation type="submission" date="2020-04" db="EMBL/GenBank/DDBJ databases">
        <authorList>
            <person name="Broberg M."/>
        </authorList>
    </citation>
    <scope>NUCLEOTIDE SEQUENCE</scope>
</reference>
<dbReference type="EMBL" id="CADEHS020000642">
    <property type="protein sequence ID" value="CAG9955991.1"/>
    <property type="molecule type" value="Genomic_DNA"/>
</dbReference>
<keyword evidence="2" id="KW-1185">Reference proteome</keyword>
<accession>A0ACA9URA0</accession>
<organism evidence="1 2">
    <name type="scientific">Clonostachys rosea f. rosea IK726</name>
    <dbReference type="NCBI Taxonomy" id="1349383"/>
    <lineage>
        <taxon>Eukaryota</taxon>
        <taxon>Fungi</taxon>
        <taxon>Dikarya</taxon>
        <taxon>Ascomycota</taxon>
        <taxon>Pezizomycotina</taxon>
        <taxon>Sordariomycetes</taxon>
        <taxon>Hypocreomycetidae</taxon>
        <taxon>Hypocreales</taxon>
        <taxon>Bionectriaceae</taxon>
        <taxon>Clonostachys</taxon>
    </lineage>
</organism>
<evidence type="ECO:0000313" key="1">
    <source>
        <dbReference type="EMBL" id="CAG9955991.1"/>
    </source>
</evidence>
<dbReference type="Proteomes" id="UP000836387">
    <property type="component" value="Unassembled WGS sequence"/>
</dbReference>
<name>A0ACA9URA0_BIOOC</name>
<proteinExistence type="predicted"/>
<gene>
    <name evidence="1" type="ORF">CRV2_00017664</name>
</gene>
<evidence type="ECO:0000313" key="2">
    <source>
        <dbReference type="Proteomes" id="UP000836387"/>
    </source>
</evidence>